<dbReference type="VEuPathDB" id="FungiDB:PC9H_009963"/>
<keyword evidence="2" id="KW-0812">Transmembrane</keyword>
<feature type="compositionally biased region" description="Low complexity" evidence="1">
    <location>
        <begin position="160"/>
        <end position="175"/>
    </location>
</feature>
<dbReference type="RefSeq" id="XP_036628847.1">
    <property type="nucleotide sequence ID" value="XM_036779458.1"/>
</dbReference>
<proteinExistence type="predicted"/>
<dbReference type="EMBL" id="JACETU010000007">
    <property type="protein sequence ID" value="KAF7424653.1"/>
    <property type="molecule type" value="Genomic_DNA"/>
</dbReference>
<evidence type="ECO:0000256" key="1">
    <source>
        <dbReference type="SAM" id="MobiDB-lite"/>
    </source>
</evidence>
<dbReference type="OrthoDB" id="3026477at2759"/>
<feature type="compositionally biased region" description="Polar residues" evidence="1">
    <location>
        <begin position="150"/>
        <end position="159"/>
    </location>
</feature>
<keyword evidence="2" id="KW-0472">Membrane</keyword>
<keyword evidence="4" id="KW-1185">Reference proteome</keyword>
<evidence type="ECO:0000313" key="3">
    <source>
        <dbReference type="EMBL" id="KAF7424653.1"/>
    </source>
</evidence>
<name>A0A8H6ZMS8_PLEOS</name>
<dbReference type="GeneID" id="59379781"/>
<evidence type="ECO:0000313" key="4">
    <source>
        <dbReference type="Proteomes" id="UP000623687"/>
    </source>
</evidence>
<accession>A0A8H6ZMS8</accession>
<keyword evidence="2" id="KW-1133">Transmembrane helix</keyword>
<reference evidence="3" key="1">
    <citation type="submission" date="2019-07" db="EMBL/GenBank/DDBJ databases">
        <authorList>
            <person name="Palmer J.M."/>
        </authorList>
    </citation>
    <scope>NUCLEOTIDE SEQUENCE</scope>
    <source>
        <strain evidence="3">PC9</strain>
    </source>
</reference>
<feature type="region of interest" description="Disordered" evidence="1">
    <location>
        <begin position="129"/>
        <end position="202"/>
    </location>
</feature>
<gene>
    <name evidence="3" type="ORF">PC9H_009963</name>
</gene>
<comment type="caution">
    <text evidence="3">The sequence shown here is derived from an EMBL/GenBank/DDBJ whole genome shotgun (WGS) entry which is preliminary data.</text>
</comment>
<feature type="transmembrane region" description="Helical" evidence="2">
    <location>
        <begin position="22"/>
        <end position="44"/>
    </location>
</feature>
<evidence type="ECO:0000256" key="2">
    <source>
        <dbReference type="SAM" id="Phobius"/>
    </source>
</evidence>
<sequence length="202" mass="21715">MPACTTCARSTNSEPSLDSTSITGVTVGCFILLVIITGLGGCYLRRRNANRRASGSRRSLILSRIHRAQTNATRDPPSSNIDRDSMQHVGFEHEKEMYAVYDDYVQQQGGLSPTPFSRHNITPNVIFPVKAPTRSTPPSPKSPAFAKSSINPFTPNSIITSTASGSTPSDSSSSSAPPPFAFIRGSDYPRLPSDSRSTLSPP</sequence>
<protein>
    <submittedName>
        <fullName evidence="3">Uncharacterized protein</fullName>
    </submittedName>
</protein>
<dbReference type="Proteomes" id="UP000623687">
    <property type="component" value="Unassembled WGS sequence"/>
</dbReference>
<organism evidence="3 4">
    <name type="scientific">Pleurotus ostreatus</name>
    <name type="common">Oyster mushroom</name>
    <name type="synonym">White-rot fungus</name>
    <dbReference type="NCBI Taxonomy" id="5322"/>
    <lineage>
        <taxon>Eukaryota</taxon>
        <taxon>Fungi</taxon>
        <taxon>Dikarya</taxon>
        <taxon>Basidiomycota</taxon>
        <taxon>Agaricomycotina</taxon>
        <taxon>Agaricomycetes</taxon>
        <taxon>Agaricomycetidae</taxon>
        <taxon>Agaricales</taxon>
        <taxon>Pleurotineae</taxon>
        <taxon>Pleurotaceae</taxon>
        <taxon>Pleurotus</taxon>
    </lineage>
</organism>
<dbReference type="AlphaFoldDB" id="A0A8H6ZMS8"/>